<dbReference type="RefSeq" id="WP_014790520.1">
    <property type="nucleotide sequence ID" value="NC_018016.1"/>
</dbReference>
<dbReference type="STRING" id="867902.Ornrh_0721"/>
<proteinExistence type="predicted"/>
<organism evidence="3 4">
    <name type="scientific">Ornithobacterium rhinotracheale (strain ATCC 51463 / DSM 15997 / CCUG 23171 / CIP 104009 / LMG 9086)</name>
    <dbReference type="NCBI Taxonomy" id="867902"/>
    <lineage>
        <taxon>Bacteria</taxon>
        <taxon>Pseudomonadati</taxon>
        <taxon>Bacteroidota</taxon>
        <taxon>Flavobacteriia</taxon>
        <taxon>Flavobacteriales</taxon>
        <taxon>Weeksellaceae</taxon>
        <taxon>Ornithobacterium</taxon>
    </lineage>
</organism>
<dbReference type="Proteomes" id="UP000006051">
    <property type="component" value="Chromosome"/>
</dbReference>
<keyword evidence="2" id="KW-0812">Transmembrane</keyword>
<dbReference type="GeneID" id="71569017"/>
<dbReference type="KEGG" id="orh:Ornrh_0721"/>
<evidence type="ECO:0000313" key="3">
    <source>
        <dbReference type="EMBL" id="AFL96919.1"/>
    </source>
</evidence>
<feature type="region of interest" description="Disordered" evidence="1">
    <location>
        <begin position="100"/>
        <end position="119"/>
    </location>
</feature>
<dbReference type="EMBL" id="CP003283">
    <property type="protein sequence ID" value="AFL96919.1"/>
    <property type="molecule type" value="Genomic_DNA"/>
</dbReference>
<name>I3ZYY5_ORNRL</name>
<dbReference type="HOGENOM" id="CLU_1007752_0_0_10"/>
<accession>I3ZYY5</accession>
<evidence type="ECO:0000313" key="4">
    <source>
        <dbReference type="Proteomes" id="UP000006051"/>
    </source>
</evidence>
<sequence>MEPKKNKDANPSRLSQLFFLIGLNVVLLAVWFSFNVKANSPVELSQADEIADVFNPNLNDFVVEVEPEQDLPEPAVQEELPEPEVSMPDELEMVEKLETPPDLKPVDEPTPPKIDLVRSNAPAPKHVDLTGIKEKINKSNKEEERVLKPMSVTRVSEMAVFPGCESYQGDKRKLIACFSDKLGGEILKYLNNEFPDTNKDVVQVRLQFHVDQNGYITHIDPKYGDEVFKPEAKRALERVAEYLRRKNKLIEPAKMNNGEKVELIITQDVRLQKG</sequence>
<keyword evidence="2" id="KW-1133">Transmembrane helix</keyword>
<gene>
    <name evidence="3" type="ordered locus">Ornrh_0721</name>
</gene>
<dbReference type="eggNOG" id="COG0810">
    <property type="taxonomic scope" value="Bacteria"/>
</dbReference>
<dbReference type="AlphaFoldDB" id="I3ZYY5"/>
<protein>
    <recommendedName>
        <fullName evidence="5">TonB C-terminal domain-containing protein</fullName>
    </recommendedName>
</protein>
<keyword evidence="2" id="KW-0472">Membrane</keyword>
<reference evidence="3 4" key="1">
    <citation type="submission" date="2012-06" db="EMBL/GenBank/DDBJ databases">
        <title>The complete genome of Ornithobacterium rhinotracheale DSM 15997.</title>
        <authorList>
            <consortium name="US DOE Joint Genome Institute (JGI-PGF)"/>
            <person name="Lucas S."/>
            <person name="Copeland A."/>
            <person name="Lapidus A."/>
            <person name="Goodwin L."/>
            <person name="Pitluck S."/>
            <person name="Peters L."/>
            <person name="Mikhailova N."/>
            <person name="Teshima H."/>
            <person name="Kyrpides N."/>
            <person name="Mavromatis K."/>
            <person name="Pagani I."/>
            <person name="Ivanova N."/>
            <person name="Ovchinnikova G."/>
            <person name="Zeytun A."/>
            <person name="Detter J.C."/>
            <person name="Han C."/>
            <person name="Land M."/>
            <person name="Hauser L."/>
            <person name="Markowitz V."/>
            <person name="Cheng J.-F."/>
            <person name="Hugenholtz P."/>
            <person name="Woyke T."/>
            <person name="Wu D."/>
            <person name="Lang E."/>
            <person name="Kopitz M."/>
            <person name="Brambilla E."/>
            <person name="Klenk H.-P."/>
            <person name="Eisen J.A."/>
        </authorList>
    </citation>
    <scope>NUCLEOTIDE SEQUENCE [LARGE SCALE GENOMIC DNA]</scope>
    <source>
        <strain evidence="4">ATCC 51463 / DSM 15997 / CCUG 23171 / LMG 9086</strain>
    </source>
</reference>
<dbReference type="GeneID" id="97257434"/>
<evidence type="ECO:0008006" key="5">
    <source>
        <dbReference type="Google" id="ProtNLM"/>
    </source>
</evidence>
<evidence type="ECO:0000256" key="1">
    <source>
        <dbReference type="SAM" id="MobiDB-lite"/>
    </source>
</evidence>
<feature type="transmembrane region" description="Helical" evidence="2">
    <location>
        <begin position="14"/>
        <end position="34"/>
    </location>
</feature>
<evidence type="ECO:0000256" key="2">
    <source>
        <dbReference type="SAM" id="Phobius"/>
    </source>
</evidence>
<keyword evidence="4" id="KW-1185">Reference proteome</keyword>